<evidence type="ECO:0000313" key="4">
    <source>
        <dbReference type="Proteomes" id="UP000011531"/>
    </source>
</evidence>
<dbReference type="Proteomes" id="UP000011531">
    <property type="component" value="Unassembled WGS sequence"/>
</dbReference>
<gene>
    <name evidence="3" type="ORF">C492_16748</name>
</gene>
<feature type="domain" description="DUF7344" evidence="2">
    <location>
        <begin position="3"/>
        <end position="59"/>
    </location>
</feature>
<organism evidence="3 4">
    <name type="scientific">Natronococcus jeotgali DSM 18795</name>
    <dbReference type="NCBI Taxonomy" id="1227498"/>
    <lineage>
        <taxon>Archaea</taxon>
        <taxon>Methanobacteriati</taxon>
        <taxon>Methanobacteriota</taxon>
        <taxon>Stenosarchaea group</taxon>
        <taxon>Halobacteria</taxon>
        <taxon>Halobacteriales</taxon>
        <taxon>Natrialbaceae</taxon>
        <taxon>Natronococcus</taxon>
    </lineage>
</organism>
<keyword evidence="4" id="KW-1185">Reference proteome</keyword>
<dbReference type="Pfam" id="PF24035">
    <property type="entry name" value="DUF7344"/>
    <property type="match status" value="1"/>
</dbReference>
<reference evidence="3 4" key="1">
    <citation type="journal article" date="2014" name="PLoS Genet.">
        <title>Phylogenetically driven sequencing of extremely halophilic archaea reveals strategies for static and dynamic osmo-response.</title>
        <authorList>
            <person name="Becker E.A."/>
            <person name="Seitzer P.M."/>
            <person name="Tritt A."/>
            <person name="Larsen D."/>
            <person name="Krusor M."/>
            <person name="Yao A.I."/>
            <person name="Wu D."/>
            <person name="Madern D."/>
            <person name="Eisen J.A."/>
            <person name="Darling A.E."/>
            <person name="Facciotti M.T."/>
        </authorList>
    </citation>
    <scope>NUCLEOTIDE SEQUENCE [LARGE SCALE GENOMIC DNA]</scope>
    <source>
        <strain evidence="3 4">DSM 18795</strain>
    </source>
</reference>
<evidence type="ECO:0000313" key="3">
    <source>
        <dbReference type="EMBL" id="ELY54245.1"/>
    </source>
</evidence>
<dbReference type="EMBL" id="AOIA01000141">
    <property type="protein sequence ID" value="ELY54245.1"/>
    <property type="molecule type" value="Genomic_DNA"/>
</dbReference>
<proteinExistence type="predicted"/>
<evidence type="ECO:0000256" key="1">
    <source>
        <dbReference type="SAM" id="MobiDB-lite"/>
    </source>
</evidence>
<evidence type="ECO:0000259" key="2">
    <source>
        <dbReference type="Pfam" id="PF24035"/>
    </source>
</evidence>
<accession>L9WXP6</accession>
<feature type="region of interest" description="Disordered" evidence="1">
    <location>
        <begin position="1"/>
        <end position="29"/>
    </location>
</feature>
<dbReference type="InterPro" id="IPR055768">
    <property type="entry name" value="DUF7344"/>
</dbReference>
<feature type="region of interest" description="Disordered" evidence="1">
    <location>
        <begin position="78"/>
        <end position="106"/>
    </location>
</feature>
<dbReference type="AlphaFoldDB" id="L9WXP6"/>
<comment type="caution">
    <text evidence="3">The sequence shown here is derived from an EMBL/GenBank/DDBJ whole genome shotgun (WGS) entry which is preliminary data.</text>
</comment>
<name>L9WXP6_9EURY</name>
<protein>
    <recommendedName>
        <fullName evidence="2">DUF7344 domain-containing protein</fullName>
    </recommendedName>
</protein>
<sequence length="106" mass="12234">MENREMSVETLSRRLTAEEHDVTPEREQRRVRTSLIHDLLPRLEEDGLLEFDPRSGSVTRTEAFDARRDEIERARALDEGLRRDEGPLESVRYAEPSAARLASSND</sequence>